<dbReference type="RefSeq" id="WP_310024287.1">
    <property type="nucleotide sequence ID" value="NZ_JAVDVI010000002.1"/>
</dbReference>
<keyword evidence="3" id="KW-1185">Reference proteome</keyword>
<reference evidence="2 3" key="1">
    <citation type="submission" date="2023-07" db="EMBL/GenBank/DDBJ databases">
        <title>Sorghum-associated microbial communities from plants grown in Nebraska, USA.</title>
        <authorList>
            <person name="Schachtman D."/>
        </authorList>
    </citation>
    <scope>NUCLEOTIDE SEQUENCE [LARGE SCALE GENOMIC DNA]</scope>
    <source>
        <strain evidence="2 3">3773</strain>
    </source>
</reference>
<feature type="region of interest" description="Disordered" evidence="1">
    <location>
        <begin position="1"/>
        <end position="21"/>
    </location>
</feature>
<feature type="compositionally biased region" description="Basic and acidic residues" evidence="1">
    <location>
        <begin position="1"/>
        <end position="11"/>
    </location>
</feature>
<dbReference type="EMBL" id="JAVDVI010000002">
    <property type="protein sequence ID" value="MDR6966611.1"/>
    <property type="molecule type" value="Genomic_DNA"/>
</dbReference>
<organism evidence="2 3">
    <name type="scientific">Flavobacterium arsenatis</name>
    <dbReference type="NCBI Taxonomy" id="1484332"/>
    <lineage>
        <taxon>Bacteria</taxon>
        <taxon>Pseudomonadati</taxon>
        <taxon>Bacteroidota</taxon>
        <taxon>Flavobacteriia</taxon>
        <taxon>Flavobacteriales</taxon>
        <taxon>Flavobacteriaceae</taxon>
        <taxon>Flavobacterium</taxon>
    </lineage>
</organism>
<proteinExistence type="predicted"/>
<comment type="caution">
    <text evidence="2">The sequence shown here is derived from an EMBL/GenBank/DDBJ whole genome shotgun (WGS) entry which is preliminary data.</text>
</comment>
<name>A0ABU1TL81_9FLAO</name>
<evidence type="ECO:0000313" key="2">
    <source>
        <dbReference type="EMBL" id="MDR6966611.1"/>
    </source>
</evidence>
<protein>
    <submittedName>
        <fullName evidence="2">Uncharacterized protein</fullName>
    </submittedName>
</protein>
<accession>A0ABU1TL81</accession>
<evidence type="ECO:0000313" key="3">
    <source>
        <dbReference type="Proteomes" id="UP001255185"/>
    </source>
</evidence>
<sequence>MKTSNKKEKNRATPGKPMPQEEFVSMIKEAEEGEFMTVEEFKERFNKWRAERKKS</sequence>
<evidence type="ECO:0000256" key="1">
    <source>
        <dbReference type="SAM" id="MobiDB-lite"/>
    </source>
</evidence>
<gene>
    <name evidence="2" type="ORF">J2X31_000609</name>
</gene>
<dbReference type="Proteomes" id="UP001255185">
    <property type="component" value="Unassembled WGS sequence"/>
</dbReference>